<evidence type="ECO:0000256" key="1">
    <source>
        <dbReference type="ARBA" id="ARBA00004533"/>
    </source>
</evidence>
<evidence type="ECO:0000256" key="6">
    <source>
        <dbReference type="ARBA" id="ARBA00023136"/>
    </source>
</evidence>
<dbReference type="PANTHER" id="PTHR30462">
    <property type="entry name" value="INTERMEMBRANE TRANSPORT PROTEIN PQIB-RELATED"/>
    <property type="match status" value="1"/>
</dbReference>
<organism evidence="8 9">
    <name type="scientific">Bdellovibrio reynosensis</name>
    <dbReference type="NCBI Taxonomy" id="2835041"/>
    <lineage>
        <taxon>Bacteria</taxon>
        <taxon>Pseudomonadati</taxon>
        <taxon>Bdellovibrionota</taxon>
        <taxon>Bdellovibrionia</taxon>
        <taxon>Bdellovibrionales</taxon>
        <taxon>Pseudobdellovibrionaceae</taxon>
        <taxon>Bdellovibrio</taxon>
    </lineage>
</organism>
<evidence type="ECO:0000313" key="8">
    <source>
        <dbReference type="EMBL" id="UOF00655.1"/>
    </source>
</evidence>
<evidence type="ECO:0000256" key="5">
    <source>
        <dbReference type="ARBA" id="ARBA00022989"/>
    </source>
</evidence>
<keyword evidence="6 7" id="KW-0472">Membrane</keyword>
<dbReference type="Proteomes" id="UP000830116">
    <property type="component" value="Chromosome"/>
</dbReference>
<keyword evidence="3" id="KW-0997">Cell inner membrane</keyword>
<dbReference type="Pfam" id="PF04403">
    <property type="entry name" value="PqiA"/>
    <property type="match status" value="1"/>
</dbReference>
<dbReference type="InterPro" id="IPR007498">
    <property type="entry name" value="PqiA-like"/>
</dbReference>
<feature type="transmembrane region" description="Helical" evidence="7">
    <location>
        <begin position="129"/>
        <end position="148"/>
    </location>
</feature>
<feature type="transmembrane region" description="Helical" evidence="7">
    <location>
        <begin position="54"/>
        <end position="80"/>
    </location>
</feature>
<reference evidence="8" key="1">
    <citation type="submission" date="2022-03" db="EMBL/GenBank/DDBJ databases">
        <title>Genome Identification and Characterization of new species Bdellovibrio reynosense LBG001 sp. nov. from a Mexico soil sample.</title>
        <authorList>
            <person name="Camilli A."/>
            <person name="Ajao Y."/>
            <person name="Guo X."/>
        </authorList>
    </citation>
    <scope>NUCLEOTIDE SEQUENCE</scope>
    <source>
        <strain evidence="8">LBG001</strain>
    </source>
</reference>
<keyword evidence="4 7" id="KW-0812">Transmembrane</keyword>
<evidence type="ECO:0000256" key="3">
    <source>
        <dbReference type="ARBA" id="ARBA00022519"/>
    </source>
</evidence>
<keyword evidence="5 7" id="KW-1133">Transmembrane helix</keyword>
<gene>
    <name evidence="8" type="ORF">MNR06_13205</name>
</gene>
<evidence type="ECO:0000313" key="9">
    <source>
        <dbReference type="Proteomes" id="UP000830116"/>
    </source>
</evidence>
<keyword evidence="9" id="KW-1185">Reference proteome</keyword>
<name>A0ABY4CEM0_9BACT</name>
<sequence>MSERLTFAFSLTALIFYFPANMFPFMTLELYGNRQSATVWGGVVQLMDKGHWPIGLVVFLASIVIPLIKLAILFYLSLTAKNGKHTKLKTQLYLIVEVIGRWSMLDIFLLAVLVAVVKLGSWTNVEPEPGALMFALVVIFTMMASAYFKPEILWENHKEQEGG</sequence>
<evidence type="ECO:0000256" key="4">
    <source>
        <dbReference type="ARBA" id="ARBA00022692"/>
    </source>
</evidence>
<dbReference type="EMBL" id="CP093442">
    <property type="protein sequence ID" value="UOF00655.1"/>
    <property type="molecule type" value="Genomic_DNA"/>
</dbReference>
<accession>A0ABY4CEM0</accession>
<comment type="subcellular location">
    <subcellularLocation>
        <location evidence="1">Cell inner membrane</location>
    </subcellularLocation>
</comment>
<dbReference type="InterPro" id="IPR051800">
    <property type="entry name" value="PqiA-PqiB_transport"/>
</dbReference>
<evidence type="ECO:0000256" key="2">
    <source>
        <dbReference type="ARBA" id="ARBA00022475"/>
    </source>
</evidence>
<dbReference type="PANTHER" id="PTHR30462:SF3">
    <property type="entry name" value="INTERMEMBRANE TRANSPORT PROTEIN PQIA"/>
    <property type="match status" value="1"/>
</dbReference>
<protein>
    <submittedName>
        <fullName evidence="8">Paraquat-inducible protein A</fullName>
    </submittedName>
</protein>
<proteinExistence type="predicted"/>
<dbReference type="RefSeq" id="WP_243536822.1">
    <property type="nucleotide sequence ID" value="NZ_CP093442.1"/>
</dbReference>
<feature type="transmembrane region" description="Helical" evidence="7">
    <location>
        <begin position="92"/>
        <end position="117"/>
    </location>
</feature>
<keyword evidence="2" id="KW-1003">Cell membrane</keyword>
<evidence type="ECO:0000256" key="7">
    <source>
        <dbReference type="SAM" id="Phobius"/>
    </source>
</evidence>